<gene>
    <name evidence="11" type="ORF">PPNO1_LOCUS8889</name>
</gene>
<dbReference type="PROSITE" id="PS00129">
    <property type="entry name" value="GLYCOSYL_HYDROL_F31_1"/>
    <property type="match status" value="1"/>
</dbReference>
<feature type="domain" description="Glycosyl hydrolase family 31 C-terminal" evidence="10">
    <location>
        <begin position="695"/>
        <end position="787"/>
    </location>
</feature>
<evidence type="ECO:0000256" key="7">
    <source>
        <dbReference type="RuleBase" id="RU361185"/>
    </source>
</evidence>
<dbReference type="InterPro" id="IPR017853">
    <property type="entry name" value="GH"/>
</dbReference>
<reference evidence="11" key="1">
    <citation type="submission" date="2022-11" db="EMBL/GenBank/DDBJ databases">
        <authorList>
            <person name="Scott C."/>
            <person name="Bruce N."/>
        </authorList>
    </citation>
    <scope>NUCLEOTIDE SEQUENCE</scope>
</reference>
<accession>A0A9P1H9V7</accession>
<proteinExistence type="inferred from homology"/>
<dbReference type="InterPro" id="IPR011013">
    <property type="entry name" value="Gal_mutarotase_sf_dom"/>
</dbReference>
<feature type="transmembrane region" description="Helical" evidence="8">
    <location>
        <begin position="7"/>
        <end position="24"/>
    </location>
</feature>
<evidence type="ECO:0000256" key="1">
    <source>
        <dbReference type="ARBA" id="ARBA00001657"/>
    </source>
</evidence>
<evidence type="ECO:0000256" key="3">
    <source>
        <dbReference type="ARBA" id="ARBA00012741"/>
    </source>
</evidence>
<dbReference type="GO" id="GO:0030246">
    <property type="term" value="F:carbohydrate binding"/>
    <property type="evidence" value="ECO:0007669"/>
    <property type="project" value="InterPro"/>
</dbReference>
<dbReference type="AlphaFoldDB" id="A0A9P1H9V7"/>
<dbReference type="InterPro" id="IPR013780">
    <property type="entry name" value="Glyco_hydro_b"/>
</dbReference>
<dbReference type="GO" id="GO:0004558">
    <property type="term" value="F:alpha-1,4-glucosidase activity"/>
    <property type="evidence" value="ECO:0007669"/>
    <property type="project" value="UniProtKB-EC"/>
</dbReference>
<dbReference type="InterPro" id="IPR030458">
    <property type="entry name" value="Glyco_hydro_31_AS"/>
</dbReference>
<comment type="caution">
    <text evidence="11">The sequence shown here is derived from an EMBL/GenBank/DDBJ whole genome shotgun (WGS) entry which is preliminary data.</text>
</comment>
<dbReference type="EC" id="3.2.1.20" evidence="3"/>
<dbReference type="SUPFAM" id="SSF51011">
    <property type="entry name" value="Glycosyl hydrolase domain"/>
    <property type="match status" value="1"/>
</dbReference>
<evidence type="ECO:0000256" key="2">
    <source>
        <dbReference type="ARBA" id="ARBA00007806"/>
    </source>
</evidence>
<keyword evidence="8" id="KW-1133">Transmembrane helix</keyword>
<dbReference type="PANTHER" id="PTHR22762">
    <property type="entry name" value="ALPHA-GLUCOSIDASE"/>
    <property type="match status" value="1"/>
</dbReference>
<dbReference type="Gene3D" id="2.60.40.1760">
    <property type="entry name" value="glycosyl hydrolase (family 31)"/>
    <property type="match status" value="1"/>
</dbReference>
<evidence type="ECO:0000256" key="4">
    <source>
        <dbReference type="ARBA" id="ARBA00022801"/>
    </source>
</evidence>
<dbReference type="Gene3D" id="3.20.20.80">
    <property type="entry name" value="Glycosidases"/>
    <property type="match status" value="2"/>
</dbReference>
<keyword evidence="8" id="KW-0812">Transmembrane</keyword>
<evidence type="ECO:0000313" key="11">
    <source>
        <dbReference type="EMBL" id="CAI4219322.1"/>
    </source>
</evidence>
<protein>
    <recommendedName>
        <fullName evidence="3">alpha-glucosidase</fullName>
        <ecNumber evidence="3">3.2.1.20</ecNumber>
    </recommendedName>
</protein>
<evidence type="ECO:0000256" key="8">
    <source>
        <dbReference type="SAM" id="Phobius"/>
    </source>
</evidence>
<dbReference type="EMBL" id="CALLCH030000019">
    <property type="protein sequence ID" value="CAI4219322.1"/>
    <property type="molecule type" value="Genomic_DNA"/>
</dbReference>
<dbReference type="InterPro" id="IPR000322">
    <property type="entry name" value="Glyco_hydro_31_TIM"/>
</dbReference>
<dbReference type="FunFam" id="2.60.40.1180:FF:000001">
    <property type="entry name" value="Maltase-glucoamylase, intestinal"/>
    <property type="match status" value="1"/>
</dbReference>
<evidence type="ECO:0000313" key="12">
    <source>
        <dbReference type="Proteomes" id="UP000838763"/>
    </source>
</evidence>
<name>A0A9P1H9V7_9PEZI</name>
<dbReference type="Pfam" id="PF01055">
    <property type="entry name" value="Glyco_hydro_31_2nd"/>
    <property type="match status" value="1"/>
</dbReference>
<dbReference type="GO" id="GO:0005975">
    <property type="term" value="P:carbohydrate metabolic process"/>
    <property type="evidence" value="ECO:0007669"/>
    <property type="project" value="InterPro"/>
</dbReference>
<dbReference type="Pfam" id="PF21365">
    <property type="entry name" value="Glyco_hydro_31_3rd"/>
    <property type="match status" value="1"/>
</dbReference>
<feature type="domain" description="Glycoside hydrolase family 31 TIM barrel" evidence="9">
    <location>
        <begin position="369"/>
        <end position="687"/>
    </location>
</feature>
<keyword evidence="5" id="KW-0325">Glycoprotein</keyword>
<evidence type="ECO:0000259" key="10">
    <source>
        <dbReference type="Pfam" id="PF21365"/>
    </source>
</evidence>
<comment type="similarity">
    <text evidence="2 7">Belongs to the glycosyl hydrolase 31 family.</text>
</comment>
<keyword evidence="12" id="KW-1185">Reference proteome</keyword>
<organism evidence="11 12">
    <name type="scientific">Parascedosporium putredinis</name>
    <dbReference type="NCBI Taxonomy" id="1442378"/>
    <lineage>
        <taxon>Eukaryota</taxon>
        <taxon>Fungi</taxon>
        <taxon>Dikarya</taxon>
        <taxon>Ascomycota</taxon>
        <taxon>Pezizomycotina</taxon>
        <taxon>Sordariomycetes</taxon>
        <taxon>Hypocreomycetidae</taxon>
        <taxon>Microascales</taxon>
        <taxon>Microascaceae</taxon>
        <taxon>Parascedosporium</taxon>
    </lineage>
</organism>
<keyword evidence="8" id="KW-0472">Membrane</keyword>
<comment type="catalytic activity">
    <reaction evidence="1">
        <text>Hydrolysis of terminal, non-reducing (1-&gt;4)-linked alpha-D-glucose residues with release of alpha-D-glucose.</text>
        <dbReference type="EC" id="3.2.1.20"/>
    </reaction>
</comment>
<dbReference type="Gene3D" id="2.60.40.1180">
    <property type="entry name" value="Golgi alpha-mannosidase II"/>
    <property type="match status" value="2"/>
</dbReference>
<dbReference type="CDD" id="cd14752">
    <property type="entry name" value="GH31_N"/>
    <property type="match status" value="1"/>
</dbReference>
<dbReference type="InterPro" id="IPR048395">
    <property type="entry name" value="Glyco_hydro_31_C"/>
</dbReference>
<evidence type="ECO:0000259" key="9">
    <source>
        <dbReference type="Pfam" id="PF01055"/>
    </source>
</evidence>
<keyword evidence="4 7" id="KW-0378">Hydrolase</keyword>
<dbReference type="SUPFAM" id="SSF51445">
    <property type="entry name" value="(Trans)glycosidases"/>
    <property type="match status" value="1"/>
</dbReference>
<evidence type="ECO:0000256" key="6">
    <source>
        <dbReference type="ARBA" id="ARBA00023295"/>
    </source>
</evidence>
<dbReference type="PANTHER" id="PTHR22762:SF133">
    <property type="entry name" value="P-TYPE DOMAIN-CONTAINING PROTEIN"/>
    <property type="match status" value="1"/>
</dbReference>
<dbReference type="Proteomes" id="UP000838763">
    <property type="component" value="Unassembled WGS sequence"/>
</dbReference>
<dbReference type="OrthoDB" id="5839090at2759"/>
<dbReference type="SUPFAM" id="SSF74650">
    <property type="entry name" value="Galactose mutarotase-like"/>
    <property type="match status" value="1"/>
</dbReference>
<keyword evidence="6 7" id="KW-0326">Glycosidase</keyword>
<sequence length="915" mass="103326">MINRPSYRFVGPSIVVVAASYLLYTSIGHHNCHSGRFCGAITQATFITPSGVEVPLNSINKDRLDDWASTALDPKATDPQTACKGYKISNIKTSRYGLTADLDLGGRECNVYGNDVWELTLLVEHQAKDRLHVEILPRFLSPRNESWYILPEVLIPKPKVEDDFEGKERDLQFILEEGDAFAFTVQRTSTGETLFTTVGSNIVFEDQFFEITSRMPEDYNLYGLGEVMHSFRLGNNLTTDAGDPIDENIYGSHPVYLDTRYYKVDPETGKQMYTRDAKDTNEKYASYTHGVFLRNAHPLEVLLRDEKLVWRGLGGTLDFYFYSGPTAKDVIRQYQTSTIGLPAMQQYWSLGFHQCRWGYSGWQELQKCYEEGAQFLDRIHENGQHFVPIVDSAIYAPDPGNPDDNYDTFDRGLEADAFMMNPDGSLYIGQVWPGYTVFPDWIGAVLNDSKTFEWWTDELSRWYQHVKFDGIWIDMSEVSSFCEGSCGSDRLGGPDSPPHFLTGTPERALQMAEEERMRHRVTGPHHRNVNRPPYMINNVHGHISIKAVAPEAVHHGGVLEYDVHNLFGHQILNATYTALRTIQPDKRPFIIGRSTFAGSGKWTGHWGAFVFHLWVPHVWHRRLRLQLESDAEQCARWMELAAFFPFYRNHNEVEKPSQEPYIWDVVAEASRRAIKVRYALLPYFYTLMQRAHERGDTVLRALAWEFPEEPWLADADRQFLVGPAILVTPVLVKGATTVDGVFPGSGSGTVWYDWYTLNKVQASRGENVTLSAPVEHIPVHVRGGHVVALQEPGMTTRESRQGAWELIVALDGAGSAQGELYIDDGESIIQSETLTVDFSVKQSSLTAKPHGSYRDTNRLKQVTVLGVTPISSVSLNGRALTSGWEFVQDVGALKVDLSAYTAGGAWSAEWVLSWT</sequence>
<evidence type="ECO:0000256" key="5">
    <source>
        <dbReference type="ARBA" id="ARBA00023180"/>
    </source>
</evidence>